<dbReference type="Proteomes" id="UP001150904">
    <property type="component" value="Unassembled WGS sequence"/>
</dbReference>
<dbReference type="OrthoDB" id="4349176at2759"/>
<protein>
    <submittedName>
        <fullName evidence="2">Uncharacterized protein</fullName>
    </submittedName>
</protein>
<name>A0A9W9TDR1_9EURO</name>
<organism evidence="2 3">
    <name type="scientific">Penicillium cinerascens</name>
    <dbReference type="NCBI Taxonomy" id="70096"/>
    <lineage>
        <taxon>Eukaryota</taxon>
        <taxon>Fungi</taxon>
        <taxon>Dikarya</taxon>
        <taxon>Ascomycota</taxon>
        <taxon>Pezizomycotina</taxon>
        <taxon>Eurotiomycetes</taxon>
        <taxon>Eurotiomycetidae</taxon>
        <taxon>Eurotiales</taxon>
        <taxon>Aspergillaceae</taxon>
        <taxon>Penicillium</taxon>
    </lineage>
</organism>
<feature type="compositionally biased region" description="Polar residues" evidence="1">
    <location>
        <begin position="152"/>
        <end position="165"/>
    </location>
</feature>
<dbReference type="RefSeq" id="XP_058313591.1">
    <property type="nucleotide sequence ID" value="XM_058448180.1"/>
</dbReference>
<evidence type="ECO:0000256" key="1">
    <source>
        <dbReference type="SAM" id="MobiDB-lite"/>
    </source>
</evidence>
<evidence type="ECO:0000313" key="2">
    <source>
        <dbReference type="EMBL" id="KAJ5219018.1"/>
    </source>
</evidence>
<reference evidence="2" key="2">
    <citation type="journal article" date="2023" name="IMA Fungus">
        <title>Comparative genomic study of the Penicillium genus elucidates a diverse pangenome and 15 lateral gene transfer events.</title>
        <authorList>
            <person name="Petersen C."/>
            <person name="Sorensen T."/>
            <person name="Nielsen M.R."/>
            <person name="Sondergaard T.E."/>
            <person name="Sorensen J.L."/>
            <person name="Fitzpatrick D.A."/>
            <person name="Frisvad J.C."/>
            <person name="Nielsen K.L."/>
        </authorList>
    </citation>
    <scope>NUCLEOTIDE SEQUENCE</scope>
    <source>
        <strain evidence="2">IBT 15544</strain>
    </source>
</reference>
<evidence type="ECO:0000313" key="3">
    <source>
        <dbReference type="Proteomes" id="UP001150904"/>
    </source>
</evidence>
<feature type="compositionally biased region" description="Polar residues" evidence="1">
    <location>
        <begin position="22"/>
        <end position="35"/>
    </location>
</feature>
<feature type="region of interest" description="Disordered" evidence="1">
    <location>
        <begin position="1"/>
        <end position="236"/>
    </location>
</feature>
<comment type="caution">
    <text evidence="2">The sequence shown here is derived from an EMBL/GenBank/DDBJ whole genome shotgun (WGS) entry which is preliminary data.</text>
</comment>
<accession>A0A9W9TDR1</accession>
<feature type="region of interest" description="Disordered" evidence="1">
    <location>
        <begin position="241"/>
        <end position="260"/>
    </location>
</feature>
<feature type="compositionally biased region" description="Basic and acidic residues" evidence="1">
    <location>
        <begin position="139"/>
        <end position="151"/>
    </location>
</feature>
<feature type="compositionally biased region" description="Basic and acidic residues" evidence="1">
    <location>
        <begin position="221"/>
        <end position="232"/>
    </location>
</feature>
<keyword evidence="3" id="KW-1185">Reference proteome</keyword>
<dbReference type="EMBL" id="JAPQKR010000004">
    <property type="protein sequence ID" value="KAJ5219018.1"/>
    <property type="molecule type" value="Genomic_DNA"/>
</dbReference>
<feature type="compositionally biased region" description="Polar residues" evidence="1">
    <location>
        <begin position="179"/>
        <end position="193"/>
    </location>
</feature>
<feature type="compositionally biased region" description="Polar residues" evidence="1">
    <location>
        <begin position="109"/>
        <end position="120"/>
    </location>
</feature>
<gene>
    <name evidence="2" type="ORF">N7498_001117</name>
</gene>
<reference evidence="2" key="1">
    <citation type="submission" date="2022-12" db="EMBL/GenBank/DDBJ databases">
        <authorList>
            <person name="Petersen C."/>
        </authorList>
    </citation>
    <scope>NUCLEOTIDE SEQUENCE</scope>
    <source>
        <strain evidence="2">IBT 15544</strain>
    </source>
</reference>
<proteinExistence type="predicted"/>
<dbReference type="AlphaFoldDB" id="A0A9W9TDR1"/>
<dbReference type="GeneID" id="83175480"/>
<sequence>MPPQRAATSREPLPDPLDFQQAGGSSQTPRNSYRQPSPLMDLSSLEGPPIDDQSTMRTPHSIIPRLRVDNATPHNTPPNLLWKPLPPRPASAEPISPRQQEHRRPAANPTGNDGPSSRDNNLIRASAHRGRHTEEDELEHNRVSPDYERSRSSTIIQRQTNQPRSRSSDPRVWLEDVEQWTTVGSSATRSSHPQIHRLPTRLRNATTPLYVGHPYDSDDDLERRDHPPDYESHCFSPNHVMRLTFGPASRPRASAHENSQ</sequence>